<dbReference type="Proteomes" id="UP001156905">
    <property type="component" value="Unassembled WGS sequence"/>
</dbReference>
<comment type="caution">
    <text evidence="1">The sequence shown here is derived from an EMBL/GenBank/DDBJ whole genome shotgun (WGS) entry which is preliminary data.</text>
</comment>
<organism evidence="1 2">
    <name type="scientific">Bradyrhizobium iriomotense</name>
    <dbReference type="NCBI Taxonomy" id="441950"/>
    <lineage>
        <taxon>Bacteria</taxon>
        <taxon>Pseudomonadati</taxon>
        <taxon>Pseudomonadota</taxon>
        <taxon>Alphaproteobacteria</taxon>
        <taxon>Hyphomicrobiales</taxon>
        <taxon>Nitrobacteraceae</taxon>
        <taxon>Bradyrhizobium</taxon>
    </lineage>
</organism>
<reference evidence="2" key="1">
    <citation type="journal article" date="2019" name="Int. J. Syst. Evol. Microbiol.">
        <title>The Global Catalogue of Microorganisms (GCM) 10K type strain sequencing project: providing services to taxonomists for standard genome sequencing and annotation.</title>
        <authorList>
            <consortium name="The Broad Institute Genomics Platform"/>
            <consortium name="The Broad Institute Genome Sequencing Center for Infectious Disease"/>
            <person name="Wu L."/>
            <person name="Ma J."/>
        </authorList>
    </citation>
    <scope>NUCLEOTIDE SEQUENCE [LARGE SCALE GENOMIC DNA]</scope>
    <source>
        <strain evidence="2">NBRC 102520</strain>
    </source>
</reference>
<evidence type="ECO:0000313" key="2">
    <source>
        <dbReference type="Proteomes" id="UP001156905"/>
    </source>
</evidence>
<gene>
    <name evidence="1" type="ORF">GCM10007857_82700</name>
</gene>
<protein>
    <submittedName>
        <fullName evidence="1">Uncharacterized protein</fullName>
    </submittedName>
</protein>
<name>A0ABQ6BB15_9BRAD</name>
<accession>A0ABQ6BB15</accession>
<keyword evidence="2" id="KW-1185">Reference proteome</keyword>
<evidence type="ECO:0000313" key="1">
    <source>
        <dbReference type="EMBL" id="GLR91552.1"/>
    </source>
</evidence>
<proteinExistence type="predicted"/>
<dbReference type="EMBL" id="BSOW01000050">
    <property type="protein sequence ID" value="GLR91552.1"/>
    <property type="molecule type" value="Genomic_DNA"/>
</dbReference>
<sequence length="139" mass="15800">MHDAKATSKIYLSGDESIGSWLSKQRLRGSKTFRTNIARIWQRNAGTRMDHISQATNAEWVAFADKQRHTAIPTEEARLRLDHAHLMQLPQGLWVAHEDIRIETRGTADLEREVAKRNCSGANHLDKDGLRQCDQNDVG</sequence>